<dbReference type="SUPFAM" id="SSF55729">
    <property type="entry name" value="Acyl-CoA N-acyltransferases (Nat)"/>
    <property type="match status" value="1"/>
</dbReference>
<dbReference type="Gene3D" id="2.30.30.140">
    <property type="match status" value="1"/>
</dbReference>
<dbReference type="EC" id="2.3.1.48" evidence="2 8"/>
<dbReference type="InterPro" id="IPR000953">
    <property type="entry name" value="Chromo/chromo_shadow_dom"/>
</dbReference>
<protein>
    <recommendedName>
        <fullName evidence="2 8">Histone acetyltransferase</fullName>
        <ecNumber evidence="2 8">2.3.1.48</ecNumber>
    </recommendedName>
</protein>
<dbReference type="GO" id="GO:0035267">
    <property type="term" value="C:NuA4 histone acetyltransferase complex"/>
    <property type="evidence" value="ECO:0007669"/>
    <property type="project" value="TreeGrafter"/>
</dbReference>
<comment type="similarity">
    <text evidence="1 8">Belongs to the MYST (SAS/MOZ) family.</text>
</comment>
<comment type="subcellular location">
    <subcellularLocation>
        <location evidence="8">Nucleus</location>
    </subcellularLocation>
</comment>
<evidence type="ECO:0000313" key="12">
    <source>
        <dbReference type="Proteomes" id="UP000269721"/>
    </source>
</evidence>
<dbReference type="InterPro" id="IPR025995">
    <property type="entry name" value="Tudor-knot"/>
</dbReference>
<proteinExistence type="inferred from homology"/>
<dbReference type="SUPFAM" id="SSF54160">
    <property type="entry name" value="Chromo domain-like"/>
    <property type="match status" value="1"/>
</dbReference>
<dbReference type="InterPro" id="IPR013087">
    <property type="entry name" value="Znf_C2H2_type"/>
</dbReference>
<dbReference type="OrthoDB" id="787137at2759"/>
<evidence type="ECO:0000256" key="7">
    <source>
        <dbReference type="PROSITE-ProRule" id="PRU00042"/>
    </source>
</evidence>
<evidence type="ECO:0000256" key="3">
    <source>
        <dbReference type="ARBA" id="ARBA00022679"/>
    </source>
</evidence>
<evidence type="ECO:0000313" key="11">
    <source>
        <dbReference type="EMBL" id="RKO85963.1"/>
    </source>
</evidence>
<keyword evidence="5" id="KW-0805">Transcription regulation</keyword>
<dbReference type="GO" id="GO:0044545">
    <property type="term" value="C:NSL complex"/>
    <property type="evidence" value="ECO:0007669"/>
    <property type="project" value="TreeGrafter"/>
</dbReference>
<dbReference type="InterPro" id="IPR040706">
    <property type="entry name" value="Zf-MYST"/>
</dbReference>
<evidence type="ECO:0000256" key="8">
    <source>
        <dbReference type="RuleBase" id="RU361211"/>
    </source>
</evidence>
<dbReference type="InterPro" id="IPR016197">
    <property type="entry name" value="Chromo-like_dom_sf"/>
</dbReference>
<dbReference type="Gene3D" id="3.30.60.60">
    <property type="entry name" value="N-acetyl transferase-like"/>
    <property type="match status" value="1"/>
</dbReference>
<dbReference type="Proteomes" id="UP000269721">
    <property type="component" value="Unassembled WGS sequence"/>
</dbReference>
<dbReference type="PANTHER" id="PTHR10615">
    <property type="entry name" value="HISTONE ACETYLTRANSFERASE"/>
    <property type="match status" value="1"/>
</dbReference>
<dbReference type="Pfam" id="PF17772">
    <property type="entry name" value="zf-MYST"/>
    <property type="match status" value="1"/>
</dbReference>
<evidence type="ECO:0000256" key="4">
    <source>
        <dbReference type="ARBA" id="ARBA00022990"/>
    </source>
</evidence>
<dbReference type="SMART" id="SM00298">
    <property type="entry name" value="CHROMO"/>
    <property type="match status" value="1"/>
</dbReference>
<keyword evidence="7" id="KW-0862">Zinc</keyword>
<dbReference type="GO" id="GO:0006355">
    <property type="term" value="P:regulation of DNA-templated transcription"/>
    <property type="evidence" value="ECO:0007669"/>
    <property type="project" value="InterPro"/>
</dbReference>
<keyword evidence="8" id="KW-0539">Nucleus</keyword>
<gene>
    <name evidence="11" type="ORF">BDK51DRAFT_28787</name>
</gene>
<dbReference type="InterPro" id="IPR002717">
    <property type="entry name" value="HAT_MYST-type"/>
</dbReference>
<keyword evidence="6" id="KW-0804">Transcription</keyword>
<feature type="non-terminal residue" evidence="11">
    <location>
        <position position="204"/>
    </location>
</feature>
<keyword evidence="3 11" id="KW-0808">Transferase</keyword>
<evidence type="ECO:0000256" key="2">
    <source>
        <dbReference type="ARBA" id="ARBA00013184"/>
    </source>
</evidence>
<feature type="domain" description="C2H2-type" evidence="9">
    <location>
        <begin position="155"/>
        <end position="182"/>
    </location>
</feature>
<reference evidence="12" key="1">
    <citation type="journal article" date="2018" name="Nat. Microbiol.">
        <title>Leveraging single-cell genomics to expand the fungal tree of life.</title>
        <authorList>
            <person name="Ahrendt S.R."/>
            <person name="Quandt C.A."/>
            <person name="Ciobanu D."/>
            <person name="Clum A."/>
            <person name="Salamov A."/>
            <person name="Andreopoulos B."/>
            <person name="Cheng J.F."/>
            <person name="Woyke T."/>
            <person name="Pelin A."/>
            <person name="Henrissat B."/>
            <person name="Reynolds N.K."/>
            <person name="Benny G.L."/>
            <person name="Smith M.E."/>
            <person name="James T.Y."/>
            <person name="Grigoriev I.V."/>
        </authorList>
    </citation>
    <scope>NUCLEOTIDE SEQUENCE [LARGE SCALE GENOMIC DNA]</scope>
</reference>
<keyword evidence="7" id="KW-0479">Metal-binding</keyword>
<feature type="domain" description="MYST-type HAT" evidence="10">
    <location>
        <begin position="121"/>
        <end position="204"/>
    </location>
</feature>
<dbReference type="GO" id="GO:0046972">
    <property type="term" value="F:histone H4K16 acetyltransferase activity"/>
    <property type="evidence" value="ECO:0007669"/>
    <property type="project" value="TreeGrafter"/>
</dbReference>
<name>A0A4P9W3X2_9FUNG</name>
<evidence type="ECO:0000259" key="10">
    <source>
        <dbReference type="PROSITE" id="PS51726"/>
    </source>
</evidence>
<keyword evidence="4" id="KW-0007">Acetylation</keyword>
<dbReference type="AlphaFoldDB" id="A0A4P9W3X2"/>
<dbReference type="PROSITE" id="PS51726">
    <property type="entry name" value="MYST_HAT"/>
    <property type="match status" value="1"/>
</dbReference>
<evidence type="ECO:0000259" key="9">
    <source>
        <dbReference type="PROSITE" id="PS50157"/>
    </source>
</evidence>
<evidence type="ECO:0000256" key="1">
    <source>
        <dbReference type="ARBA" id="ARBA00010107"/>
    </source>
</evidence>
<dbReference type="InterPro" id="IPR050603">
    <property type="entry name" value="MYST_HAT"/>
</dbReference>
<evidence type="ECO:0000256" key="6">
    <source>
        <dbReference type="ARBA" id="ARBA00023163"/>
    </source>
</evidence>
<dbReference type="InterPro" id="IPR016181">
    <property type="entry name" value="Acyl_CoA_acyltransferase"/>
</dbReference>
<dbReference type="Pfam" id="PF11717">
    <property type="entry name" value="Tudor-knot"/>
    <property type="match status" value="1"/>
</dbReference>
<dbReference type="PROSITE" id="PS50157">
    <property type="entry name" value="ZINC_FINGER_C2H2_2"/>
    <property type="match status" value="1"/>
</dbReference>
<dbReference type="GO" id="GO:0008270">
    <property type="term" value="F:zinc ion binding"/>
    <property type="evidence" value="ECO:0007669"/>
    <property type="project" value="UniProtKB-KW"/>
</dbReference>
<keyword evidence="12" id="KW-1185">Reference proteome</keyword>
<dbReference type="FunFam" id="3.30.60.60:FF:000001">
    <property type="entry name" value="Histone acetyltransferase"/>
    <property type="match status" value="1"/>
</dbReference>
<accession>A0A4P9W3X2</accession>
<dbReference type="EMBL" id="KZ998588">
    <property type="protein sequence ID" value="RKO85963.1"/>
    <property type="molecule type" value="Genomic_DNA"/>
</dbReference>
<sequence>MDEGLAIGSVHSVKWRGEIHKAKIVEKKRKADKGEFTYYVHYLNYDRRLDEWIDASTIDSTDLVEDTVAPAAQDTVIPAPLNEDRKLTRNMKRKFEEMNFQKLSEIDPKMSDLEKEREEITKVRNINTLQFGKYLMQTWYFSPYPDEYKNVDTLYVCEFCLKYMKYPESLTRHQATCKRKRPPGRLVYGKDTIRAYEVDGKEEK</sequence>
<dbReference type="GO" id="GO:0005634">
    <property type="term" value="C:nucleus"/>
    <property type="evidence" value="ECO:0007669"/>
    <property type="project" value="UniProtKB-SubCell"/>
</dbReference>
<dbReference type="PANTHER" id="PTHR10615:SF82">
    <property type="entry name" value="HISTONE ACETYLTRANSFERASE KAT8"/>
    <property type="match status" value="1"/>
</dbReference>
<organism evidence="11 12">
    <name type="scientific">Blyttiomyces helicus</name>
    <dbReference type="NCBI Taxonomy" id="388810"/>
    <lineage>
        <taxon>Eukaryota</taxon>
        <taxon>Fungi</taxon>
        <taxon>Fungi incertae sedis</taxon>
        <taxon>Chytridiomycota</taxon>
        <taxon>Chytridiomycota incertae sedis</taxon>
        <taxon>Chytridiomycetes</taxon>
        <taxon>Chytridiomycetes incertae sedis</taxon>
        <taxon>Blyttiomyces</taxon>
    </lineage>
</organism>
<evidence type="ECO:0000256" key="5">
    <source>
        <dbReference type="ARBA" id="ARBA00023015"/>
    </source>
</evidence>
<keyword evidence="11" id="KW-0012">Acyltransferase</keyword>
<keyword evidence="7" id="KW-0863">Zinc-finger</keyword>
<comment type="catalytic activity">
    <reaction evidence="8">
        <text>L-lysyl-[protein] + acetyl-CoA = N(6)-acetyl-L-lysyl-[protein] + CoA + H(+)</text>
        <dbReference type="Rhea" id="RHEA:45948"/>
        <dbReference type="Rhea" id="RHEA-COMP:9752"/>
        <dbReference type="Rhea" id="RHEA-COMP:10731"/>
        <dbReference type="ChEBI" id="CHEBI:15378"/>
        <dbReference type="ChEBI" id="CHEBI:29969"/>
        <dbReference type="ChEBI" id="CHEBI:57287"/>
        <dbReference type="ChEBI" id="CHEBI:57288"/>
        <dbReference type="ChEBI" id="CHEBI:61930"/>
        <dbReference type="EC" id="2.3.1.48"/>
    </reaction>
</comment>